<dbReference type="KEGG" id="vg:55806250"/>
<dbReference type="GeneID" id="55806250"/>
<accession>A0A4P2WVE2</accession>
<dbReference type="Pfam" id="PF13876">
    <property type="entry name" value="Phage_gp49_66"/>
    <property type="match status" value="1"/>
</dbReference>
<dbReference type="InterPro" id="IPR025915">
    <property type="entry name" value="Phage_gp49_66"/>
</dbReference>
<dbReference type="EMBL" id="LC373201">
    <property type="protein sequence ID" value="BBK03796.1"/>
    <property type="molecule type" value="Genomic_DNA"/>
</dbReference>
<evidence type="ECO:0000313" key="1">
    <source>
        <dbReference type="EMBL" id="BBK03796.1"/>
    </source>
</evidence>
<organism evidence="1 2">
    <name type="scientific">Enterobacter phage EspM4VN</name>
    <dbReference type="NCBI Taxonomy" id="2137745"/>
    <lineage>
        <taxon>Viruses</taxon>
        <taxon>Duplodnaviria</taxon>
        <taxon>Heunggongvirae</taxon>
        <taxon>Uroviricota</taxon>
        <taxon>Caudoviricetes</taxon>
        <taxon>Pantevenvirales</taxon>
        <taxon>Ackermannviridae</taxon>
        <taxon>Aglimvirinae</taxon>
        <taxon>Agtrevirus</taxon>
        <taxon>Agtrevirus EM4</taxon>
    </lineage>
</organism>
<keyword evidence="2" id="KW-1185">Reference proteome</keyword>
<sequence length="264" mass="30030">MATINRNEPKGVELKGKSVREGLKLSPDLLKSHIAEVIYEDREVGGHRVITCHFKMDNGFIVWGKNSSTSIDPANFDEELGKKLAYDKTFSQLWELEAYRAVVEKQMLEVATADAKIDIFQYISERGKINQMAGMEFLKGHGQSFLFHHSRDPSRGFVADFVQTDNERYNDQHNSKAQAGVEAYLRSHMLPDELYSELVVRLAKTCAAAYKGGIYFNATTWDKMSAEEQKDCCEDIRRLLLAPVDYIPTDQKDALFKAIVDSYK</sequence>
<dbReference type="Proteomes" id="UP000248666">
    <property type="component" value="Segment"/>
</dbReference>
<protein>
    <submittedName>
        <fullName evidence="1">Uncharacterized protein</fullName>
    </submittedName>
</protein>
<dbReference type="RefSeq" id="YP_009877052.1">
    <property type="nucleotide sequence ID" value="NC_049384.1"/>
</dbReference>
<name>A0A4P2WVE2_9CAUD</name>
<proteinExistence type="predicted"/>
<reference evidence="1 2" key="1">
    <citation type="submission" date="2018-02" db="EMBL/GenBank/DDBJ databases">
        <title>Isolation and characterization of bacteriophage of Enterobacter asburiae, a cause of soft rot disease of plants in Vietnam.</title>
        <authorList>
            <person name="Doi K."/>
            <person name="Nagayoshi Y."/>
            <person name="Fujino Y."/>
            <person name="Thanh N.C."/>
        </authorList>
    </citation>
    <scope>NUCLEOTIDE SEQUENCE [LARGE SCALE GENOMIC DNA]</scope>
</reference>
<evidence type="ECO:0000313" key="2">
    <source>
        <dbReference type="Proteomes" id="UP000248666"/>
    </source>
</evidence>